<dbReference type="EMBL" id="SNRY01004483">
    <property type="protein sequence ID" value="KAA6317555.1"/>
    <property type="molecule type" value="Genomic_DNA"/>
</dbReference>
<evidence type="ECO:0000313" key="1">
    <source>
        <dbReference type="EMBL" id="KAA6317555.1"/>
    </source>
</evidence>
<sequence>MIMNDFINHRVLEHHVKNKTYEQKSISTFHAFRHSV</sequence>
<name>A0A5J4Q720_9ZZZZ</name>
<accession>A0A5J4Q720</accession>
<proteinExistence type="predicted"/>
<reference evidence="1" key="1">
    <citation type="submission" date="2019-03" db="EMBL/GenBank/DDBJ databases">
        <title>Single cell metagenomics reveals metabolic interactions within the superorganism composed of flagellate Streblomastix strix and complex community of Bacteroidetes bacteria on its surface.</title>
        <authorList>
            <person name="Treitli S.C."/>
            <person name="Kolisko M."/>
            <person name="Husnik F."/>
            <person name="Keeling P."/>
            <person name="Hampl V."/>
        </authorList>
    </citation>
    <scope>NUCLEOTIDE SEQUENCE</scope>
    <source>
        <strain evidence="1">STM</strain>
    </source>
</reference>
<comment type="caution">
    <text evidence="1">The sequence shown here is derived from an EMBL/GenBank/DDBJ whole genome shotgun (WGS) entry which is preliminary data.</text>
</comment>
<protein>
    <submittedName>
        <fullName evidence="1">Uncharacterized protein</fullName>
    </submittedName>
</protein>
<gene>
    <name evidence="1" type="ORF">EZS27_032305</name>
</gene>
<organism evidence="1">
    <name type="scientific">termite gut metagenome</name>
    <dbReference type="NCBI Taxonomy" id="433724"/>
    <lineage>
        <taxon>unclassified sequences</taxon>
        <taxon>metagenomes</taxon>
        <taxon>organismal metagenomes</taxon>
    </lineage>
</organism>
<dbReference type="AlphaFoldDB" id="A0A5J4Q720"/>